<dbReference type="RefSeq" id="WP_097279550.1">
    <property type="nucleotide sequence ID" value="NZ_OCNJ01000005.1"/>
</dbReference>
<proteinExistence type="predicted"/>
<dbReference type="Proteomes" id="UP000219621">
    <property type="component" value="Unassembled WGS sequence"/>
</dbReference>
<evidence type="ECO:0000313" key="1">
    <source>
        <dbReference type="EMBL" id="SOD96134.1"/>
    </source>
</evidence>
<evidence type="ECO:0000313" key="2">
    <source>
        <dbReference type="Proteomes" id="UP000219621"/>
    </source>
</evidence>
<dbReference type="OrthoDB" id="9179686at2"/>
<keyword evidence="2" id="KW-1185">Reference proteome</keyword>
<organism evidence="1 2">
    <name type="scientific">Caenispirillum bisanense</name>
    <dbReference type="NCBI Taxonomy" id="414052"/>
    <lineage>
        <taxon>Bacteria</taxon>
        <taxon>Pseudomonadati</taxon>
        <taxon>Pseudomonadota</taxon>
        <taxon>Alphaproteobacteria</taxon>
        <taxon>Rhodospirillales</taxon>
        <taxon>Novispirillaceae</taxon>
        <taxon>Caenispirillum</taxon>
    </lineage>
</organism>
<gene>
    <name evidence="1" type="ORF">SAMN05421508_105172</name>
</gene>
<sequence length="189" mass="20364">MSLNGTQLRKVLEQDAAKDLGRKLKNGIAVSPEEAKSKITRAIEAAFPGESRTTESNVDQVAKHIDVVLKIKRPDEEDEAEVDTGKAAKDAMEEIRGRDAKMAQAVRMVFKETANGRSAPGTTGIKHIHVGGNAKLNLLFKGKVVLGIVNGHMDRNMAPTVASEAEKVAGRARQTTVDVEVEGNEVRKG</sequence>
<reference evidence="1 2" key="1">
    <citation type="submission" date="2017-09" db="EMBL/GenBank/DDBJ databases">
        <authorList>
            <person name="Ehlers B."/>
            <person name="Leendertz F.H."/>
        </authorList>
    </citation>
    <scope>NUCLEOTIDE SEQUENCE [LARGE SCALE GENOMIC DNA]</scope>
    <source>
        <strain evidence="1 2">USBA 140</strain>
    </source>
</reference>
<accession>A0A286GMB8</accession>
<dbReference type="AlphaFoldDB" id="A0A286GMB8"/>
<name>A0A286GMB8_9PROT</name>
<dbReference type="EMBL" id="OCNJ01000005">
    <property type="protein sequence ID" value="SOD96134.1"/>
    <property type="molecule type" value="Genomic_DNA"/>
</dbReference>
<protein>
    <submittedName>
        <fullName evidence="1">Uncharacterized protein</fullName>
    </submittedName>
</protein>